<dbReference type="InterPro" id="IPR011335">
    <property type="entry name" value="Restrct_endonuc-II-like"/>
</dbReference>
<dbReference type="SUPFAM" id="SSF52980">
    <property type="entry name" value="Restriction endonuclease-like"/>
    <property type="match status" value="1"/>
</dbReference>
<evidence type="ECO:0000313" key="3">
    <source>
        <dbReference type="EMBL" id="MDR7093955.1"/>
    </source>
</evidence>
<feature type="domain" description="TnsA endonuclease C-terminal" evidence="1">
    <location>
        <begin position="107"/>
        <end position="190"/>
    </location>
</feature>
<organism evidence="3 4">
    <name type="scientific">Hydrogenophaga laconesensis</name>
    <dbReference type="NCBI Taxonomy" id="1805971"/>
    <lineage>
        <taxon>Bacteria</taxon>
        <taxon>Pseudomonadati</taxon>
        <taxon>Pseudomonadota</taxon>
        <taxon>Betaproteobacteria</taxon>
        <taxon>Burkholderiales</taxon>
        <taxon>Comamonadaceae</taxon>
        <taxon>Hydrogenophaga</taxon>
    </lineage>
</organism>
<evidence type="ECO:0000259" key="1">
    <source>
        <dbReference type="Pfam" id="PF08721"/>
    </source>
</evidence>
<evidence type="ECO:0008006" key="5">
    <source>
        <dbReference type="Google" id="ProtNLM"/>
    </source>
</evidence>
<accession>A0ABU1V928</accession>
<feature type="domain" description="TnsA endonuclease N-terminal" evidence="2">
    <location>
        <begin position="13"/>
        <end position="104"/>
    </location>
</feature>
<sequence length="219" mass="24577">MFLLHRHRGGLVAYLSQFPLPREVTLAVAEHLGIRHPRYPSTTVPVVMTIDALVTTRTPDNLDITCAWDAKPHSELNNKRTLEKLSIVRGACDLLGYPHHLFTDKTVPRTTIRSIEWLSVARNRANECPVESEMLRAHKLTLVADLYNKRPRKTIDQYCTRSDKVNNLPLGLSLRALKQLILEDVLNVDISMAPADIMESRVPIPSSPLLPQAPGGRLA</sequence>
<dbReference type="EMBL" id="JAVDWE010000003">
    <property type="protein sequence ID" value="MDR7093955.1"/>
    <property type="molecule type" value="Genomic_DNA"/>
</dbReference>
<dbReference type="InterPro" id="IPR014833">
    <property type="entry name" value="TnsA_N"/>
</dbReference>
<dbReference type="InterPro" id="IPR011856">
    <property type="entry name" value="tRNA_endonuc-like_dom_sf"/>
</dbReference>
<comment type="caution">
    <text evidence="3">The sequence shown here is derived from an EMBL/GenBank/DDBJ whole genome shotgun (WGS) entry which is preliminary data.</text>
</comment>
<reference evidence="3 4" key="1">
    <citation type="submission" date="2023-07" db="EMBL/GenBank/DDBJ databases">
        <title>Sorghum-associated microbial communities from plants grown in Nebraska, USA.</title>
        <authorList>
            <person name="Schachtman D."/>
        </authorList>
    </citation>
    <scope>NUCLEOTIDE SEQUENCE [LARGE SCALE GENOMIC DNA]</scope>
    <source>
        <strain evidence="3 4">BE240</strain>
    </source>
</reference>
<dbReference type="Pfam" id="PF08721">
    <property type="entry name" value="Tn7_Tnp_TnsA_C"/>
    <property type="match status" value="1"/>
</dbReference>
<proteinExistence type="predicted"/>
<dbReference type="Gene3D" id="3.40.1350.10">
    <property type="match status" value="1"/>
</dbReference>
<dbReference type="InterPro" id="IPR014832">
    <property type="entry name" value="TnsA_C"/>
</dbReference>
<evidence type="ECO:0000313" key="4">
    <source>
        <dbReference type="Proteomes" id="UP001265550"/>
    </source>
</evidence>
<evidence type="ECO:0000259" key="2">
    <source>
        <dbReference type="Pfam" id="PF08722"/>
    </source>
</evidence>
<gene>
    <name evidence="3" type="ORF">J2X09_001687</name>
</gene>
<protein>
    <recommendedName>
        <fullName evidence="5">TnsA endonuclease N-terminal domain-containing protein</fullName>
    </recommendedName>
</protein>
<dbReference type="Pfam" id="PF08722">
    <property type="entry name" value="Tn7_TnsA-like_N"/>
    <property type="match status" value="1"/>
</dbReference>
<keyword evidence="4" id="KW-1185">Reference proteome</keyword>
<name>A0ABU1V928_9BURK</name>
<dbReference type="Gene3D" id="1.10.10.10">
    <property type="entry name" value="Winged helix-like DNA-binding domain superfamily/Winged helix DNA-binding domain"/>
    <property type="match status" value="1"/>
</dbReference>
<dbReference type="Proteomes" id="UP001265550">
    <property type="component" value="Unassembled WGS sequence"/>
</dbReference>
<dbReference type="InterPro" id="IPR036388">
    <property type="entry name" value="WH-like_DNA-bd_sf"/>
</dbReference>